<dbReference type="RefSeq" id="WP_015831108.1">
    <property type="nucleotide sequence ID" value="NC_012969.1"/>
</dbReference>
<evidence type="ECO:0000259" key="4">
    <source>
        <dbReference type="PROSITE" id="PS50949"/>
    </source>
</evidence>
<dbReference type="GO" id="GO:0045892">
    <property type="term" value="P:negative regulation of DNA-templated transcription"/>
    <property type="evidence" value="ECO:0007669"/>
    <property type="project" value="TreeGrafter"/>
</dbReference>
<dbReference type="InterPro" id="IPR036390">
    <property type="entry name" value="WH_DNA-bd_sf"/>
</dbReference>
<dbReference type="FunFam" id="1.10.10.10:FF:000079">
    <property type="entry name" value="GntR family transcriptional regulator"/>
    <property type="match status" value="1"/>
</dbReference>
<dbReference type="AlphaFoldDB" id="C6XBB0"/>
<dbReference type="Gene3D" id="1.10.10.10">
    <property type="entry name" value="Winged helix-like DNA-binding domain superfamily/Winged helix DNA-binding domain"/>
    <property type="match status" value="1"/>
</dbReference>
<keyword evidence="1" id="KW-0805">Transcription regulation</keyword>
<dbReference type="Gene3D" id="3.40.1410.10">
    <property type="entry name" value="Chorismate lyase-like"/>
    <property type="match status" value="1"/>
</dbReference>
<sequence length="250" mass="28096">MKPSSSTLARENAASLYLQIASLLHEEINRGVYDPSGKLPSEAALCQRFSVSRVTVRLALDKLTEENVVERKQGKGTFVAGKQLRHGLDTLRSFHESLVIQGLKPEMRILSRHIVHTPDNVRNSLGVNMERSLLLERLHVVDGEPIALGRSYLPVEVETLSWEQTEQQPTYAILESLTGLRVVRADIGISAQAADKPLADSLKITVGMPLLVMRRLSYLSNEDCCDHSVFYIRPQHYEFVMSSYFKPVLK</sequence>
<dbReference type="InterPro" id="IPR050679">
    <property type="entry name" value="Bact_HTH_transcr_reg"/>
</dbReference>
<evidence type="ECO:0000256" key="2">
    <source>
        <dbReference type="ARBA" id="ARBA00023125"/>
    </source>
</evidence>
<dbReference type="InterPro" id="IPR036388">
    <property type="entry name" value="WH-like_DNA-bd_sf"/>
</dbReference>
<reference evidence="5 6" key="2">
    <citation type="journal article" date="2011" name="J. Bacteriol.">
        <title>Genomes of three methylotrophs from a single niche uncover genetic and metabolic divergence of Methylophilaceae.</title>
        <authorList>
            <person name="Lapidus A."/>
            <person name="Clum A."/>
            <person name="Labutti K."/>
            <person name="Kaluzhnaya M.G."/>
            <person name="Lim S."/>
            <person name="Beck D.A."/>
            <person name="Glavina Del Rio T."/>
            <person name="Nolan M."/>
            <person name="Mavromatis K."/>
            <person name="Huntemann M."/>
            <person name="Lucas S."/>
            <person name="Lidstrom M.E."/>
            <person name="Ivanova N."/>
            <person name="Chistoserdova L."/>
        </authorList>
    </citation>
    <scope>NUCLEOTIDE SEQUENCE [LARGE SCALE GENOMIC DNA]</scope>
    <source>
        <strain evidence="5 6">SIP3-4</strain>
    </source>
</reference>
<dbReference type="GO" id="GO:0003700">
    <property type="term" value="F:DNA-binding transcription factor activity"/>
    <property type="evidence" value="ECO:0007669"/>
    <property type="project" value="InterPro"/>
</dbReference>
<evidence type="ECO:0000313" key="6">
    <source>
        <dbReference type="Proteomes" id="UP000002743"/>
    </source>
</evidence>
<dbReference type="KEGG" id="mei:Msip34_2643"/>
<dbReference type="Pfam" id="PF00392">
    <property type="entry name" value="GntR"/>
    <property type="match status" value="1"/>
</dbReference>
<dbReference type="SUPFAM" id="SSF46785">
    <property type="entry name" value="Winged helix' DNA-binding domain"/>
    <property type="match status" value="1"/>
</dbReference>
<accession>C6XBB0</accession>
<dbReference type="GO" id="GO:0003677">
    <property type="term" value="F:DNA binding"/>
    <property type="evidence" value="ECO:0007669"/>
    <property type="project" value="UniProtKB-KW"/>
</dbReference>
<evidence type="ECO:0000256" key="1">
    <source>
        <dbReference type="ARBA" id="ARBA00023015"/>
    </source>
</evidence>
<evidence type="ECO:0000256" key="3">
    <source>
        <dbReference type="ARBA" id="ARBA00023163"/>
    </source>
</evidence>
<organism evidence="5 6">
    <name type="scientific">Methylovorus glucosotrophus (strain SIP3-4)</name>
    <dbReference type="NCBI Taxonomy" id="582744"/>
    <lineage>
        <taxon>Bacteria</taxon>
        <taxon>Pseudomonadati</taxon>
        <taxon>Pseudomonadota</taxon>
        <taxon>Betaproteobacteria</taxon>
        <taxon>Nitrosomonadales</taxon>
        <taxon>Methylophilaceae</taxon>
        <taxon>Methylovorus</taxon>
    </lineage>
</organism>
<keyword evidence="3" id="KW-0804">Transcription</keyword>
<dbReference type="SMART" id="SM00345">
    <property type="entry name" value="HTH_GNTR"/>
    <property type="match status" value="1"/>
</dbReference>
<dbReference type="eggNOG" id="COG2188">
    <property type="taxonomic scope" value="Bacteria"/>
</dbReference>
<gene>
    <name evidence="5" type="ordered locus">Msip34_2643</name>
</gene>
<dbReference type="Proteomes" id="UP000002743">
    <property type="component" value="Chromosome"/>
</dbReference>
<evidence type="ECO:0000313" key="5">
    <source>
        <dbReference type="EMBL" id="ACT51880.1"/>
    </source>
</evidence>
<dbReference type="HOGENOM" id="CLU_063236_4_2_4"/>
<dbReference type="EMBL" id="CP001674">
    <property type="protein sequence ID" value="ACT51880.1"/>
    <property type="molecule type" value="Genomic_DNA"/>
</dbReference>
<dbReference type="CDD" id="cd07377">
    <property type="entry name" value="WHTH_GntR"/>
    <property type="match status" value="1"/>
</dbReference>
<dbReference type="PROSITE" id="PS50949">
    <property type="entry name" value="HTH_GNTR"/>
    <property type="match status" value="1"/>
</dbReference>
<dbReference type="PANTHER" id="PTHR44846">
    <property type="entry name" value="MANNOSYL-D-GLYCERATE TRANSPORT/METABOLISM SYSTEM REPRESSOR MNGR-RELATED"/>
    <property type="match status" value="1"/>
</dbReference>
<dbReference type="PANTHER" id="PTHR44846:SF1">
    <property type="entry name" value="MANNOSYL-D-GLYCERATE TRANSPORT_METABOLISM SYSTEM REPRESSOR MNGR-RELATED"/>
    <property type="match status" value="1"/>
</dbReference>
<dbReference type="InterPro" id="IPR000524">
    <property type="entry name" value="Tscrpt_reg_HTH_GntR"/>
</dbReference>
<proteinExistence type="predicted"/>
<name>C6XBB0_METGS</name>
<dbReference type="Pfam" id="PF07702">
    <property type="entry name" value="UTRA"/>
    <property type="match status" value="1"/>
</dbReference>
<protein>
    <submittedName>
        <fullName evidence="5">Transcriptional regulator, GntR family</fullName>
    </submittedName>
</protein>
<dbReference type="InterPro" id="IPR028978">
    <property type="entry name" value="Chorismate_lyase_/UTRA_dom_sf"/>
</dbReference>
<keyword evidence="2" id="KW-0238">DNA-binding</keyword>
<keyword evidence="6" id="KW-1185">Reference proteome</keyword>
<dbReference type="STRING" id="582744.Msip34_2643"/>
<dbReference type="InterPro" id="IPR011663">
    <property type="entry name" value="UTRA"/>
</dbReference>
<feature type="domain" description="HTH gntR-type" evidence="4">
    <location>
        <begin position="14"/>
        <end position="82"/>
    </location>
</feature>
<reference evidence="6" key="1">
    <citation type="submission" date="2009-07" db="EMBL/GenBank/DDBJ databases">
        <title>Complete sequence of chromosome of Methylovorus sp. SIP3-4.</title>
        <authorList>
            <person name="Lucas S."/>
            <person name="Copeland A."/>
            <person name="Lapidus A."/>
            <person name="Glavina del Rio T."/>
            <person name="Tice H."/>
            <person name="Bruce D."/>
            <person name="Goodwin L."/>
            <person name="Pitluck S."/>
            <person name="Clum A."/>
            <person name="Larimer F."/>
            <person name="Land M."/>
            <person name="Hauser L."/>
            <person name="Kyrpides N."/>
            <person name="Mikhailova N."/>
            <person name="Kayluzhnaya M."/>
            <person name="Chistoserdova L."/>
        </authorList>
    </citation>
    <scope>NUCLEOTIDE SEQUENCE [LARGE SCALE GENOMIC DNA]</scope>
    <source>
        <strain evidence="6">SIP3-4</strain>
    </source>
</reference>
<dbReference type="PRINTS" id="PR00035">
    <property type="entry name" value="HTHGNTR"/>
</dbReference>
<dbReference type="SMART" id="SM00866">
    <property type="entry name" value="UTRA"/>
    <property type="match status" value="1"/>
</dbReference>
<dbReference type="SUPFAM" id="SSF64288">
    <property type="entry name" value="Chorismate lyase-like"/>
    <property type="match status" value="1"/>
</dbReference>